<keyword evidence="4" id="KW-1185">Reference proteome</keyword>
<sequence length="220" mass="24439">MPDRGRSRATAAHRKEPSVLPDDRVRSQKGTSGMRTLTMRRQAAAGSMAAVAAAALLVGASAPAHAANPTFISGFLNPTRVLDVEGWSTQDRGRVHLWDLRNTDDVRNQRWFVEKVGVLNGHDVFRFRNVLSGKCLDKSEDTPNGNGNAVYQYACHDGNNQKWEKIPFGDDPWTQLRNVAGSRCLDIEGPRWENGATIHVWDCYGSDGKPAWSQRWNISP</sequence>
<reference evidence="3 4" key="1">
    <citation type="submission" date="2019-08" db="EMBL/GenBank/DDBJ databases">
        <title>Actinomadura sp. nov. CYP1-5 isolated from mountain soil.</title>
        <authorList>
            <person name="Songsumanus A."/>
            <person name="Kuncharoen N."/>
            <person name="Kudo T."/>
            <person name="Yuki M."/>
            <person name="Igarashi Y."/>
            <person name="Tanasupawat S."/>
        </authorList>
    </citation>
    <scope>NUCLEOTIDE SEQUENCE [LARGE SCALE GENOMIC DNA]</scope>
    <source>
        <strain evidence="3 4">GKU157</strain>
    </source>
</reference>
<dbReference type="InterPro" id="IPR000772">
    <property type="entry name" value="Ricin_B_lectin"/>
</dbReference>
<evidence type="ECO:0000259" key="2">
    <source>
        <dbReference type="SMART" id="SM00458"/>
    </source>
</evidence>
<evidence type="ECO:0000313" key="4">
    <source>
        <dbReference type="Proteomes" id="UP000322634"/>
    </source>
</evidence>
<accession>A0A5D0UE41</accession>
<feature type="region of interest" description="Disordered" evidence="1">
    <location>
        <begin position="1"/>
        <end position="34"/>
    </location>
</feature>
<dbReference type="EMBL" id="VSFF01000004">
    <property type="protein sequence ID" value="TYC16046.1"/>
    <property type="molecule type" value="Genomic_DNA"/>
</dbReference>
<dbReference type="OrthoDB" id="4273937at2"/>
<organism evidence="3 4">
    <name type="scientific">Actinomadura syzygii</name>
    <dbReference type="NCBI Taxonomy" id="1427538"/>
    <lineage>
        <taxon>Bacteria</taxon>
        <taxon>Bacillati</taxon>
        <taxon>Actinomycetota</taxon>
        <taxon>Actinomycetes</taxon>
        <taxon>Streptosporangiales</taxon>
        <taxon>Thermomonosporaceae</taxon>
        <taxon>Actinomadura</taxon>
    </lineage>
</organism>
<dbReference type="Gene3D" id="2.80.10.50">
    <property type="match status" value="1"/>
</dbReference>
<dbReference type="PROSITE" id="PS50231">
    <property type="entry name" value="RICIN_B_LECTIN"/>
    <property type="match status" value="1"/>
</dbReference>
<dbReference type="InterPro" id="IPR035992">
    <property type="entry name" value="Ricin_B-like_lectins"/>
</dbReference>
<dbReference type="Proteomes" id="UP000322634">
    <property type="component" value="Unassembled WGS sequence"/>
</dbReference>
<dbReference type="SUPFAM" id="SSF50370">
    <property type="entry name" value="Ricin B-like lectins"/>
    <property type="match status" value="1"/>
</dbReference>
<name>A0A5D0UE41_9ACTN</name>
<dbReference type="CDD" id="cd00161">
    <property type="entry name" value="beta-trefoil_Ricin-like"/>
    <property type="match status" value="1"/>
</dbReference>
<feature type="compositionally biased region" description="Basic and acidic residues" evidence="1">
    <location>
        <begin position="13"/>
        <end position="26"/>
    </location>
</feature>
<dbReference type="AlphaFoldDB" id="A0A5D0UE41"/>
<evidence type="ECO:0000313" key="3">
    <source>
        <dbReference type="EMBL" id="TYC16046.1"/>
    </source>
</evidence>
<gene>
    <name evidence="3" type="ORF">FXF65_12040</name>
</gene>
<feature type="domain" description="Ricin B lectin" evidence="2">
    <location>
        <begin position="68"/>
        <end position="219"/>
    </location>
</feature>
<proteinExistence type="predicted"/>
<dbReference type="SMART" id="SM00458">
    <property type="entry name" value="RICIN"/>
    <property type="match status" value="1"/>
</dbReference>
<comment type="caution">
    <text evidence="3">The sequence shown here is derived from an EMBL/GenBank/DDBJ whole genome shotgun (WGS) entry which is preliminary data.</text>
</comment>
<protein>
    <submittedName>
        <fullName evidence="3">RICIN domain-containing protein</fullName>
    </submittedName>
</protein>
<evidence type="ECO:0000256" key="1">
    <source>
        <dbReference type="SAM" id="MobiDB-lite"/>
    </source>
</evidence>
<dbReference type="Pfam" id="PF14200">
    <property type="entry name" value="RicinB_lectin_2"/>
    <property type="match status" value="1"/>
</dbReference>